<protein>
    <submittedName>
        <fullName evidence="4">Uncharacterized protein LOC115889647 isoform X1</fullName>
    </submittedName>
</protein>
<feature type="compositionally biased region" description="Basic residues" evidence="1">
    <location>
        <begin position="106"/>
        <end position="123"/>
    </location>
</feature>
<keyword evidence="2" id="KW-1133">Transmembrane helix</keyword>
<gene>
    <name evidence="4" type="primary">LOC115889647</name>
</gene>
<feature type="compositionally biased region" description="Basic residues" evidence="1">
    <location>
        <begin position="202"/>
        <end position="215"/>
    </location>
</feature>
<feature type="region of interest" description="Disordered" evidence="1">
    <location>
        <begin position="671"/>
        <end position="707"/>
    </location>
</feature>
<dbReference type="KEGG" id="soy:115889647"/>
<dbReference type="GeneID" id="115889647"/>
<dbReference type="OrthoDB" id="7989901at2759"/>
<feature type="compositionally biased region" description="Basic and acidic residues" evidence="1">
    <location>
        <begin position="92"/>
        <end position="105"/>
    </location>
</feature>
<dbReference type="RefSeq" id="XP_030765555.1">
    <property type="nucleotide sequence ID" value="XM_030909695.1"/>
</dbReference>
<feature type="compositionally biased region" description="Low complexity" evidence="1">
    <location>
        <begin position="312"/>
        <end position="321"/>
    </location>
</feature>
<feature type="region of interest" description="Disordered" evidence="1">
    <location>
        <begin position="1167"/>
        <end position="1190"/>
    </location>
</feature>
<feature type="region of interest" description="Disordered" evidence="1">
    <location>
        <begin position="954"/>
        <end position="1000"/>
    </location>
</feature>
<sequence>MLENTAAGLQNLTVSNRPRLWSSQTNIRIRDKDEPPPYATMNSTEEIAIYRSPPDFYPTKRSTLSYSYDFPEKTTKKEKKWSIGSLFRRKKKDESESSSDEDRKKGFLNRRRRKSDGKRRKPKTLGGFDHVVLSKAPAYNHHEDTGILSDPSGGFSNYIGRTLPLIPSNNPPQSQNSYNSFTNLNSSVVSVGSLGSADSISKKKGKGMIKARAAARRTAINNESSSDEDSSLRSNSSLRMRSDESLARPISDNGHSRKSRSARTERYLKRHSRDGENPHNYLRLSKSDADDTRSPSRSPNLPMAVRTDHSSIDSSNISGLSTIPPPSHGAHGKYRVSNSTSNPSYKPPLSMNDYNNSQRSISCDANIHKAPSFEDNNIMHVQFPIMRPSARGYRNFSLIDSGQVNCARQPPQPPPRDPNRTVVSHYFENSRPNTFYLDSSLGQTKSKSFNSAGNKFLQPKMGSFNFGPSSRSNSEVHIPSDSFNLQATIRPASTTPEPKPYRYLTRRDERHTVDGYNYLADRYPRSRKPIVIQSSSNKVEPRKDSPTQKAMEFWKQREENQVPKPVSKPVSNSPQMFTSQTRVQSQVYFPSPVLNESSNLEASRGASPFKPVSPTVKEIHKTELEDSNRKSTNLEEALDELEAIYNSLRLGDENLLDRAEQREKETLIQKAEEAKKANSKGKKGALSDSSFSYEPFDQVDGPKKKRLVRRSRIPDTKEDDMYNRKLVREKAVTISDPQSVISKVSYLLSSPIQAAYDSEGERKKETKVSKEPDTTFDDVTYRNLKHAQGTPRVIETQPPFGIPLGPVTPSANSDYLHATPENVYTPVHKQTKIPDIVKDDLAFRNLRKDSNKEPVLPHSGLDLNYLKKRRAVRSLSANIGNILGKSARSSEEDVENELKNKTLTDIADAMEIARQVLQEKGKNICNTRKAFMSDTEVRPNGDAFRESRRKFLNGLKNADNQMSSRPPKGLTPERKLQRTPTKESTPIPKSALEDDKSDNSSLDDLLNALAEEAKVTTERITKELEELEQKRCKKEEEVDLKPCQKLLKAVVDKNEAPCEVVQEIKVQIPPVESAVIVQSCFDASSKTSQESEHDYENIDSEDDKIDVDLMEKEVEKEEFQKCQSPFEERKHELVATFQELKKDIDDIQVPKFEAKTDSIYDNIETTTQEQEGERSAAACPSTPSKQPPLKLESLKSPRLVLETARKCTSRDLDLQPLPGASRSRDDLDDFDAKKPGECWYHDPAKVAVACTYGLACAHQLAYVDITTVLGLLFAVMSFVVALFL</sequence>
<evidence type="ECO:0000313" key="3">
    <source>
        <dbReference type="Proteomes" id="UP000504635"/>
    </source>
</evidence>
<feature type="compositionally biased region" description="Basic and acidic residues" evidence="1">
    <location>
        <begin position="262"/>
        <end position="277"/>
    </location>
</feature>
<proteinExistence type="predicted"/>
<dbReference type="InParanoid" id="A0A6J2YRZ4"/>
<feature type="compositionally biased region" description="Basic and acidic residues" evidence="1">
    <location>
        <begin position="285"/>
        <end position="294"/>
    </location>
</feature>
<evidence type="ECO:0000256" key="1">
    <source>
        <dbReference type="SAM" id="MobiDB-lite"/>
    </source>
</evidence>
<feature type="region of interest" description="Disordered" evidence="1">
    <location>
        <begin position="196"/>
        <end position="355"/>
    </location>
</feature>
<organism evidence="3 4">
    <name type="scientific">Sitophilus oryzae</name>
    <name type="common">Rice weevil</name>
    <name type="synonym">Curculio oryzae</name>
    <dbReference type="NCBI Taxonomy" id="7048"/>
    <lineage>
        <taxon>Eukaryota</taxon>
        <taxon>Metazoa</taxon>
        <taxon>Ecdysozoa</taxon>
        <taxon>Arthropoda</taxon>
        <taxon>Hexapoda</taxon>
        <taxon>Insecta</taxon>
        <taxon>Pterygota</taxon>
        <taxon>Neoptera</taxon>
        <taxon>Endopterygota</taxon>
        <taxon>Coleoptera</taxon>
        <taxon>Polyphaga</taxon>
        <taxon>Cucujiformia</taxon>
        <taxon>Curculionidae</taxon>
        <taxon>Dryophthorinae</taxon>
        <taxon>Sitophilus</taxon>
    </lineage>
</organism>
<keyword evidence="2" id="KW-0472">Membrane</keyword>
<evidence type="ECO:0000256" key="2">
    <source>
        <dbReference type="SAM" id="Phobius"/>
    </source>
</evidence>
<name>A0A6J2YRZ4_SITOR</name>
<feature type="region of interest" description="Disordered" evidence="1">
    <location>
        <begin position="87"/>
        <end position="129"/>
    </location>
</feature>
<feature type="transmembrane region" description="Helical" evidence="2">
    <location>
        <begin position="1260"/>
        <end position="1283"/>
    </location>
</feature>
<keyword evidence="3" id="KW-1185">Reference proteome</keyword>
<keyword evidence="2" id="KW-0812">Transmembrane</keyword>
<evidence type="ECO:0000313" key="4">
    <source>
        <dbReference type="RefSeq" id="XP_030765555.1"/>
    </source>
</evidence>
<accession>A0A6J2YRZ4</accession>
<reference evidence="4" key="1">
    <citation type="submission" date="2025-08" db="UniProtKB">
        <authorList>
            <consortium name="RefSeq"/>
        </authorList>
    </citation>
    <scope>IDENTIFICATION</scope>
    <source>
        <tissue evidence="4">Gonads</tissue>
    </source>
</reference>
<dbReference type="Proteomes" id="UP000504635">
    <property type="component" value="Unplaced"/>
</dbReference>